<dbReference type="Pfam" id="PF00589">
    <property type="entry name" value="Phage_integrase"/>
    <property type="match status" value="1"/>
</dbReference>
<dbReference type="Pfam" id="PF22022">
    <property type="entry name" value="Phage_int_M"/>
    <property type="match status" value="1"/>
</dbReference>
<keyword evidence="2" id="KW-0229">DNA integration</keyword>
<gene>
    <name evidence="6" type="ORF">SAMN05421854_101632</name>
</gene>
<name>A0A1I5EGC1_9PSEU</name>
<evidence type="ECO:0000313" key="7">
    <source>
        <dbReference type="Proteomes" id="UP000199137"/>
    </source>
</evidence>
<dbReference type="InterPro" id="IPR002104">
    <property type="entry name" value="Integrase_catalytic"/>
</dbReference>
<dbReference type="PANTHER" id="PTHR30629">
    <property type="entry name" value="PROPHAGE INTEGRASE"/>
    <property type="match status" value="1"/>
</dbReference>
<accession>A0A1I5EGC1</accession>
<dbReference type="OrthoDB" id="4326943at2"/>
<dbReference type="Proteomes" id="UP000199137">
    <property type="component" value="Unassembled WGS sequence"/>
</dbReference>
<evidence type="ECO:0000313" key="6">
    <source>
        <dbReference type="EMBL" id="SFO10592.1"/>
    </source>
</evidence>
<keyword evidence="4" id="KW-0233">DNA recombination</keyword>
<feature type="domain" description="Tyr recombinase" evidence="5">
    <location>
        <begin position="185"/>
        <end position="383"/>
    </location>
</feature>
<evidence type="ECO:0000259" key="5">
    <source>
        <dbReference type="PROSITE" id="PS51898"/>
    </source>
</evidence>
<reference evidence="6 7" key="1">
    <citation type="submission" date="2016-10" db="EMBL/GenBank/DDBJ databases">
        <authorList>
            <person name="de Groot N.N."/>
        </authorList>
    </citation>
    <scope>NUCLEOTIDE SEQUENCE [LARGE SCALE GENOMIC DNA]</scope>
    <source>
        <strain evidence="6 7">DSM 44637</strain>
    </source>
</reference>
<dbReference type="RefSeq" id="WP_093572151.1">
    <property type="nucleotide sequence ID" value="NZ_FOWC01000001.1"/>
</dbReference>
<dbReference type="PROSITE" id="PS51898">
    <property type="entry name" value="TYR_RECOMBINASE"/>
    <property type="match status" value="1"/>
</dbReference>
<evidence type="ECO:0000256" key="4">
    <source>
        <dbReference type="ARBA" id="ARBA00023172"/>
    </source>
</evidence>
<proteinExistence type="inferred from homology"/>
<dbReference type="GO" id="GO:0015074">
    <property type="term" value="P:DNA integration"/>
    <property type="evidence" value="ECO:0007669"/>
    <property type="project" value="UniProtKB-KW"/>
</dbReference>
<dbReference type="PANTHER" id="PTHR30629:SF2">
    <property type="entry name" value="PROPHAGE INTEGRASE INTS-RELATED"/>
    <property type="match status" value="1"/>
</dbReference>
<dbReference type="InterPro" id="IPR013762">
    <property type="entry name" value="Integrase-like_cat_sf"/>
</dbReference>
<dbReference type="SUPFAM" id="SSF56349">
    <property type="entry name" value="DNA breaking-rejoining enzymes"/>
    <property type="match status" value="1"/>
</dbReference>
<dbReference type="GO" id="GO:0006310">
    <property type="term" value="P:DNA recombination"/>
    <property type="evidence" value="ECO:0007669"/>
    <property type="project" value="UniProtKB-KW"/>
</dbReference>
<dbReference type="AlphaFoldDB" id="A0A1I5EGC1"/>
<sequence>MGRHRLPLGTAGEIKVRKSGRGWIARCQYRDHDGEYYDIRRTRRMKEDARDAVREAVKNRVKRTPGAELTAHSLFPEVATAWLAEYSKDADDGVFSHTSVDNHSYNLKNHVLPVFGKHELMEVTTPVINRLLQAKLKAHSRSLAHQVRAVITNVMTWAVNEGLIDANPVREVAPLLERRAKTKKAAPRALTAEELFDFLAKLDADEEAVAADLPDLVRGFLATGERRGELLGADWPDFDEEAKEIRVSGGLIQARGKGTVKNDGKTDNAKRPIALPDWCVAMLAERREKLGVPNPTGPIYRNSRGGYLNFQNLTNRHWLPFRRRAGYEWVTFKTLRKTLATILDEAGLTARQIADILGHAHPSMTQDVYMGRGQKSRAGAEALGSMALGKTGNKSATG</sequence>
<dbReference type="InterPro" id="IPR053876">
    <property type="entry name" value="Phage_int_M"/>
</dbReference>
<dbReference type="InterPro" id="IPR050808">
    <property type="entry name" value="Phage_Integrase"/>
</dbReference>
<dbReference type="EMBL" id="FOWC01000001">
    <property type="protein sequence ID" value="SFO10592.1"/>
    <property type="molecule type" value="Genomic_DNA"/>
</dbReference>
<keyword evidence="3" id="KW-0238">DNA-binding</keyword>
<dbReference type="STRING" id="112413.SAMN05421854_101632"/>
<dbReference type="InterPro" id="IPR011010">
    <property type="entry name" value="DNA_brk_join_enz"/>
</dbReference>
<dbReference type="Gene3D" id="1.10.150.130">
    <property type="match status" value="1"/>
</dbReference>
<protein>
    <submittedName>
        <fullName evidence="6">Site-specific recombinase XerD</fullName>
    </submittedName>
</protein>
<organism evidence="6 7">
    <name type="scientific">Amycolatopsis rubida</name>
    <dbReference type="NCBI Taxonomy" id="112413"/>
    <lineage>
        <taxon>Bacteria</taxon>
        <taxon>Bacillati</taxon>
        <taxon>Actinomycetota</taxon>
        <taxon>Actinomycetes</taxon>
        <taxon>Pseudonocardiales</taxon>
        <taxon>Pseudonocardiaceae</taxon>
        <taxon>Amycolatopsis</taxon>
    </lineage>
</organism>
<dbReference type="CDD" id="cd01189">
    <property type="entry name" value="INT_ICEBs1_C_like"/>
    <property type="match status" value="1"/>
</dbReference>
<evidence type="ECO:0000256" key="1">
    <source>
        <dbReference type="ARBA" id="ARBA00008857"/>
    </source>
</evidence>
<dbReference type="Gene3D" id="1.10.443.10">
    <property type="entry name" value="Intergrase catalytic core"/>
    <property type="match status" value="1"/>
</dbReference>
<dbReference type="GO" id="GO:0003677">
    <property type="term" value="F:DNA binding"/>
    <property type="evidence" value="ECO:0007669"/>
    <property type="project" value="UniProtKB-KW"/>
</dbReference>
<evidence type="ECO:0000256" key="3">
    <source>
        <dbReference type="ARBA" id="ARBA00023125"/>
    </source>
</evidence>
<comment type="similarity">
    <text evidence="1">Belongs to the 'phage' integrase family.</text>
</comment>
<dbReference type="InterPro" id="IPR010998">
    <property type="entry name" value="Integrase_recombinase_N"/>
</dbReference>
<evidence type="ECO:0000256" key="2">
    <source>
        <dbReference type="ARBA" id="ARBA00022908"/>
    </source>
</evidence>